<keyword evidence="1" id="KW-0056">Arginine metabolism</keyword>
<dbReference type="PANTHER" id="PTHR30420:SF1">
    <property type="entry name" value="ARGININE N-SUCCINYLTRANSFERASE"/>
    <property type="match status" value="1"/>
</dbReference>
<dbReference type="AlphaFoldDB" id="A0A1I1KZF0"/>
<dbReference type="InterPro" id="IPR016181">
    <property type="entry name" value="Acyl_CoA_acyltransferase"/>
</dbReference>
<accession>A0A1I1KZF0</accession>
<protein>
    <submittedName>
        <fullName evidence="4">Arginine succinyltransferase</fullName>
    </submittedName>
</protein>
<dbReference type="Proteomes" id="UP000199046">
    <property type="component" value="Unassembled WGS sequence"/>
</dbReference>
<dbReference type="EMBL" id="FOLY01000004">
    <property type="protein sequence ID" value="SFC66197.1"/>
    <property type="molecule type" value="Genomic_DNA"/>
</dbReference>
<dbReference type="Pfam" id="PF04958">
    <property type="entry name" value="AstA"/>
    <property type="match status" value="1"/>
</dbReference>
<gene>
    <name evidence="4" type="ORF">SAMN05421848_2282</name>
</gene>
<dbReference type="PANTHER" id="PTHR30420">
    <property type="entry name" value="N-SUCCINYLARGININE DIHYDROLASE"/>
    <property type="match status" value="1"/>
</dbReference>
<evidence type="ECO:0000313" key="4">
    <source>
        <dbReference type="EMBL" id="SFC66197.1"/>
    </source>
</evidence>
<evidence type="ECO:0000256" key="1">
    <source>
        <dbReference type="ARBA" id="ARBA00022503"/>
    </source>
</evidence>
<dbReference type="GO" id="GO:0006527">
    <property type="term" value="P:L-arginine catabolic process"/>
    <property type="evidence" value="ECO:0007669"/>
    <property type="project" value="InterPro"/>
</dbReference>
<dbReference type="RefSeq" id="WP_175489674.1">
    <property type="nucleotide sequence ID" value="NZ_FOLY01000004.1"/>
</dbReference>
<name>A0A1I1KZF0_9GAMM</name>
<reference evidence="5" key="1">
    <citation type="submission" date="2016-10" db="EMBL/GenBank/DDBJ databases">
        <authorList>
            <person name="Varghese N."/>
            <person name="Submissions S."/>
        </authorList>
    </citation>
    <scope>NUCLEOTIDE SEQUENCE [LARGE SCALE GENOMIC DNA]</scope>
    <source>
        <strain evidence="5">DSM 23439</strain>
    </source>
</reference>
<evidence type="ECO:0000256" key="2">
    <source>
        <dbReference type="ARBA" id="ARBA00022679"/>
    </source>
</evidence>
<organism evidence="4 5">
    <name type="scientific">Kushneria avicenniae</name>
    <dbReference type="NCBI Taxonomy" id="402385"/>
    <lineage>
        <taxon>Bacteria</taxon>
        <taxon>Pseudomonadati</taxon>
        <taxon>Pseudomonadota</taxon>
        <taxon>Gammaproteobacteria</taxon>
        <taxon>Oceanospirillales</taxon>
        <taxon>Halomonadaceae</taxon>
        <taxon>Kushneria</taxon>
    </lineage>
</organism>
<evidence type="ECO:0000313" key="5">
    <source>
        <dbReference type="Proteomes" id="UP000199046"/>
    </source>
</evidence>
<proteinExistence type="predicted"/>
<keyword evidence="3" id="KW-0012">Acyltransferase</keyword>
<sequence length="348" mass="37909">MSLIARSATPDDVEAILAMAKAARPALTNLPADRERLSARLASSRKALADAIERPGDEQYVLVAETDAGEVIATATVKALAGAREAYYTYRRETLIHASQQLDVRREVDILSISHEMSNASLLCALATTDHAHADHARALLRAARLALIARFPERFAPTVFVALSGYRDAGRTPFWDGVGRHFFSRDFDDIHRAASLGSRSFIGEVMPPFPLYLPLLDDQVRQAIGRVGDNHSNAFEVWQRQGFMLSRHVDLLDGGPLLKASRNHLPPGQWLTVQIGETAEDGVCTEALLIASQRTGDFRARVVAKTINERGQCVLDAASARALAVAADEPVLALPMGQAGNRERLSC</sequence>
<dbReference type="SUPFAM" id="SSF55729">
    <property type="entry name" value="Acyl-CoA N-acyltransferases (Nat)"/>
    <property type="match status" value="1"/>
</dbReference>
<keyword evidence="5" id="KW-1185">Reference proteome</keyword>
<dbReference type="Gene3D" id="3.40.630.30">
    <property type="match status" value="1"/>
</dbReference>
<keyword evidence="2 4" id="KW-0808">Transferase</keyword>
<evidence type="ECO:0000256" key="3">
    <source>
        <dbReference type="ARBA" id="ARBA00023315"/>
    </source>
</evidence>
<dbReference type="InterPro" id="IPR007041">
    <property type="entry name" value="Arg_succinylTrfase_AstA/AruG"/>
</dbReference>
<dbReference type="STRING" id="402385.SAMN05421848_2282"/>
<dbReference type="GO" id="GO:0008791">
    <property type="term" value="F:arginine N-succinyltransferase activity"/>
    <property type="evidence" value="ECO:0007669"/>
    <property type="project" value="InterPro"/>
</dbReference>
<dbReference type="Gene3D" id="2.40.40.20">
    <property type="match status" value="1"/>
</dbReference>